<dbReference type="InterPro" id="IPR036890">
    <property type="entry name" value="HATPase_C_sf"/>
</dbReference>
<evidence type="ECO:0000256" key="4">
    <source>
        <dbReference type="ARBA" id="ARBA00022475"/>
    </source>
</evidence>
<comment type="subcellular location">
    <subcellularLocation>
        <location evidence="2">Cell membrane</location>
        <topology evidence="2">Multi-pass membrane protein</topology>
    </subcellularLocation>
</comment>
<evidence type="ECO:0000259" key="12">
    <source>
        <dbReference type="PROSITE" id="PS50885"/>
    </source>
</evidence>
<evidence type="ECO:0000256" key="9">
    <source>
        <dbReference type="ARBA" id="ARBA00022840"/>
    </source>
</evidence>
<feature type="domain" description="Histidine kinase" evidence="11">
    <location>
        <begin position="275"/>
        <end position="487"/>
    </location>
</feature>
<dbReference type="SMART" id="SM00304">
    <property type="entry name" value="HAMP"/>
    <property type="match status" value="1"/>
</dbReference>
<dbReference type="InterPro" id="IPR050980">
    <property type="entry name" value="2C_sensor_his_kinase"/>
</dbReference>
<dbReference type="InterPro" id="IPR036097">
    <property type="entry name" value="HisK_dim/P_sf"/>
</dbReference>
<dbReference type="Gene3D" id="1.10.287.130">
    <property type="match status" value="1"/>
</dbReference>
<keyword evidence="10" id="KW-0812">Transmembrane</keyword>
<keyword evidence="9" id="KW-0067">ATP-binding</keyword>
<feature type="transmembrane region" description="Helical" evidence="10">
    <location>
        <begin position="31"/>
        <end position="56"/>
    </location>
</feature>
<evidence type="ECO:0000256" key="5">
    <source>
        <dbReference type="ARBA" id="ARBA00022553"/>
    </source>
</evidence>
<dbReference type="PRINTS" id="PR00344">
    <property type="entry name" value="BCTRLSENSOR"/>
</dbReference>
<dbReference type="SUPFAM" id="SSF47384">
    <property type="entry name" value="Homodimeric domain of signal transducing histidine kinase"/>
    <property type="match status" value="1"/>
</dbReference>
<name>A0A2Z3HXS4_9CAUL</name>
<dbReference type="CDD" id="cd00082">
    <property type="entry name" value="HisKA"/>
    <property type="match status" value="1"/>
</dbReference>
<gene>
    <name evidence="13" type="ORF">HYN04_00215</name>
</gene>
<dbReference type="KEGG" id="phb:HYN04_00215"/>
<dbReference type="Proteomes" id="UP000247763">
    <property type="component" value="Chromosome"/>
</dbReference>
<dbReference type="InterPro" id="IPR003661">
    <property type="entry name" value="HisK_dim/P_dom"/>
</dbReference>
<accession>A0A2Z3HXS4</accession>
<dbReference type="CDD" id="cd00075">
    <property type="entry name" value="HATPase"/>
    <property type="match status" value="1"/>
</dbReference>
<dbReference type="Pfam" id="PF02518">
    <property type="entry name" value="HATPase_c"/>
    <property type="match status" value="1"/>
</dbReference>
<protein>
    <recommendedName>
        <fullName evidence="3">histidine kinase</fullName>
        <ecNumber evidence="3">2.7.13.3</ecNumber>
    </recommendedName>
</protein>
<dbReference type="PANTHER" id="PTHR44936:SF10">
    <property type="entry name" value="SENSOR PROTEIN RSTB"/>
    <property type="match status" value="1"/>
</dbReference>
<dbReference type="EMBL" id="CP029479">
    <property type="protein sequence ID" value="AWM76318.1"/>
    <property type="molecule type" value="Genomic_DNA"/>
</dbReference>
<dbReference type="PANTHER" id="PTHR44936">
    <property type="entry name" value="SENSOR PROTEIN CREC"/>
    <property type="match status" value="1"/>
</dbReference>
<evidence type="ECO:0000256" key="2">
    <source>
        <dbReference type="ARBA" id="ARBA00004651"/>
    </source>
</evidence>
<comment type="catalytic activity">
    <reaction evidence="1">
        <text>ATP + protein L-histidine = ADP + protein N-phospho-L-histidine.</text>
        <dbReference type="EC" id="2.7.13.3"/>
    </reaction>
</comment>
<dbReference type="InterPro" id="IPR003660">
    <property type="entry name" value="HAMP_dom"/>
</dbReference>
<dbReference type="AlphaFoldDB" id="A0A2Z3HXS4"/>
<dbReference type="RefSeq" id="WP_110448887.1">
    <property type="nucleotide sequence ID" value="NZ_CP029479.1"/>
</dbReference>
<dbReference type="GO" id="GO:0000155">
    <property type="term" value="F:phosphorelay sensor kinase activity"/>
    <property type="evidence" value="ECO:0007669"/>
    <property type="project" value="InterPro"/>
</dbReference>
<dbReference type="InterPro" id="IPR004358">
    <property type="entry name" value="Sig_transdc_His_kin-like_C"/>
</dbReference>
<keyword evidence="4" id="KW-1003">Cell membrane</keyword>
<evidence type="ECO:0000313" key="13">
    <source>
        <dbReference type="EMBL" id="AWM76318.1"/>
    </source>
</evidence>
<keyword evidence="14" id="KW-1185">Reference proteome</keyword>
<dbReference type="PROSITE" id="PS50109">
    <property type="entry name" value="HIS_KIN"/>
    <property type="match status" value="1"/>
</dbReference>
<dbReference type="GO" id="GO:0005886">
    <property type="term" value="C:plasma membrane"/>
    <property type="evidence" value="ECO:0007669"/>
    <property type="project" value="UniProtKB-SubCell"/>
</dbReference>
<evidence type="ECO:0000313" key="14">
    <source>
        <dbReference type="Proteomes" id="UP000247763"/>
    </source>
</evidence>
<keyword evidence="5" id="KW-0597">Phosphoprotein</keyword>
<dbReference type="SMART" id="SM00387">
    <property type="entry name" value="HATPase_c"/>
    <property type="match status" value="1"/>
</dbReference>
<evidence type="ECO:0000256" key="7">
    <source>
        <dbReference type="ARBA" id="ARBA00022741"/>
    </source>
</evidence>
<evidence type="ECO:0000256" key="8">
    <source>
        <dbReference type="ARBA" id="ARBA00022777"/>
    </source>
</evidence>
<organism evidence="13 14">
    <name type="scientific">Phenylobacterium parvum</name>
    <dbReference type="NCBI Taxonomy" id="2201350"/>
    <lineage>
        <taxon>Bacteria</taxon>
        <taxon>Pseudomonadati</taxon>
        <taxon>Pseudomonadota</taxon>
        <taxon>Alphaproteobacteria</taxon>
        <taxon>Caulobacterales</taxon>
        <taxon>Caulobacteraceae</taxon>
        <taxon>Phenylobacterium</taxon>
    </lineage>
</organism>
<reference evidence="14" key="1">
    <citation type="submission" date="2018-05" db="EMBL/GenBank/DDBJ databases">
        <title>Genome sequencing of Phenylobacterium sp. HYN0004.</title>
        <authorList>
            <person name="Yi H."/>
            <person name="Baek C."/>
        </authorList>
    </citation>
    <scope>NUCLEOTIDE SEQUENCE [LARGE SCALE GENOMIC DNA]</scope>
    <source>
        <strain evidence="14">HYN0004</strain>
    </source>
</reference>
<feature type="domain" description="HAMP" evidence="12">
    <location>
        <begin position="206"/>
        <end position="261"/>
    </location>
</feature>
<keyword evidence="10" id="KW-1133">Transmembrane helix</keyword>
<keyword evidence="8 13" id="KW-0418">Kinase</keyword>
<evidence type="ECO:0000256" key="10">
    <source>
        <dbReference type="SAM" id="Phobius"/>
    </source>
</evidence>
<evidence type="ECO:0000256" key="3">
    <source>
        <dbReference type="ARBA" id="ARBA00012438"/>
    </source>
</evidence>
<dbReference type="SMART" id="SM00388">
    <property type="entry name" value="HisKA"/>
    <property type="match status" value="1"/>
</dbReference>
<keyword evidence="10" id="KW-0472">Membrane</keyword>
<dbReference type="OrthoDB" id="9784218at2"/>
<dbReference type="Gene3D" id="3.30.565.10">
    <property type="entry name" value="Histidine kinase-like ATPase, C-terminal domain"/>
    <property type="match status" value="1"/>
</dbReference>
<keyword evidence="7" id="KW-0547">Nucleotide-binding</keyword>
<dbReference type="InterPro" id="IPR005467">
    <property type="entry name" value="His_kinase_dom"/>
</dbReference>
<proteinExistence type="predicted"/>
<dbReference type="EC" id="2.7.13.3" evidence="3"/>
<evidence type="ECO:0000256" key="6">
    <source>
        <dbReference type="ARBA" id="ARBA00022679"/>
    </source>
</evidence>
<dbReference type="PROSITE" id="PS50885">
    <property type="entry name" value="HAMP"/>
    <property type="match status" value="1"/>
</dbReference>
<evidence type="ECO:0000259" key="11">
    <source>
        <dbReference type="PROSITE" id="PS50109"/>
    </source>
</evidence>
<feature type="transmembrane region" description="Helical" evidence="10">
    <location>
        <begin position="181"/>
        <end position="209"/>
    </location>
</feature>
<dbReference type="SUPFAM" id="SSF55874">
    <property type="entry name" value="ATPase domain of HSP90 chaperone/DNA topoisomerase II/histidine kinase"/>
    <property type="match status" value="1"/>
</dbReference>
<sequence>MAEVQAPEPAAGKAGWGRTGRRLFWPGGLSARLLVLTALFVALAGAFILPPALAAFERNWLLDRVRAAELASLATEVAPDRVVTEKLSAQLLAGAGVETVAIQSKGLRRLVLQGPRRDEAPYFVDLRQQAVSSWLIAPFQTLSAGDDRAVRVIAEPRFREEAEFIEVVAPHAPLKGELKAYLWQLVFTTLFVAGLAGALVFLSLNFFLVRPMQRITRAMERFRADPDDPAAHLEPSGRRDEVGRAEAELDRMQADLRTALASRARLAALGEAVAKINHDLRNMLTSAQMASERMASVPDPRVAQALPRLERALDRAVRLASDVLAYGKTQEAPPSPVSLALAQALDDAAEEGRLSDRPEGVLFVCEVGPEVQVQADPDQLHRILVNLMRNAREAIEAVTPPRSGVVRAGWRREGETDIITLADNGPGLSDRARDRLFQPFAGSGRPDGAGLGLAIAHELVLGHGGELSLTATGPAGTVFEIQLPAAGARGPRRARPDA</sequence>
<dbReference type="InterPro" id="IPR003594">
    <property type="entry name" value="HATPase_dom"/>
</dbReference>
<evidence type="ECO:0000256" key="1">
    <source>
        <dbReference type="ARBA" id="ARBA00000085"/>
    </source>
</evidence>
<keyword evidence="6" id="KW-0808">Transferase</keyword>
<dbReference type="GO" id="GO:0005524">
    <property type="term" value="F:ATP binding"/>
    <property type="evidence" value="ECO:0007669"/>
    <property type="project" value="UniProtKB-KW"/>
</dbReference>
<dbReference type="Pfam" id="PF00512">
    <property type="entry name" value="HisKA"/>
    <property type="match status" value="1"/>
</dbReference>